<accession>A0A1H3SVX0</accession>
<evidence type="ECO:0000313" key="3">
    <source>
        <dbReference type="EMBL" id="SDZ42136.1"/>
    </source>
</evidence>
<dbReference type="Pfam" id="PF00501">
    <property type="entry name" value="AMP-binding"/>
    <property type="match status" value="1"/>
</dbReference>
<dbReference type="EMBL" id="FNON01000016">
    <property type="protein sequence ID" value="SDZ42136.1"/>
    <property type="molecule type" value="Genomic_DNA"/>
</dbReference>
<dbReference type="AlphaFoldDB" id="A0A1H3SVX0"/>
<dbReference type="GO" id="GO:0016878">
    <property type="term" value="F:acid-thiol ligase activity"/>
    <property type="evidence" value="ECO:0007669"/>
    <property type="project" value="UniProtKB-ARBA"/>
</dbReference>
<dbReference type="InterPro" id="IPR020845">
    <property type="entry name" value="AMP-binding_CS"/>
</dbReference>
<dbReference type="InterPro" id="IPR045851">
    <property type="entry name" value="AMP-bd_C_sf"/>
</dbReference>
<dbReference type="InterPro" id="IPR050237">
    <property type="entry name" value="ATP-dep_AMP-bd_enzyme"/>
</dbReference>
<dbReference type="PANTHER" id="PTHR43767">
    <property type="entry name" value="LONG-CHAIN-FATTY-ACID--COA LIGASE"/>
    <property type="match status" value="1"/>
</dbReference>
<dbReference type="STRING" id="589385.SAMN05421504_1167"/>
<dbReference type="InterPro" id="IPR025110">
    <property type="entry name" value="AMP-bd_C"/>
</dbReference>
<evidence type="ECO:0000259" key="2">
    <source>
        <dbReference type="Pfam" id="PF13193"/>
    </source>
</evidence>
<dbReference type="Gene3D" id="3.30.300.30">
    <property type="match status" value="1"/>
</dbReference>
<reference evidence="3 4" key="1">
    <citation type="submission" date="2016-10" db="EMBL/GenBank/DDBJ databases">
        <authorList>
            <person name="de Groot N.N."/>
        </authorList>
    </citation>
    <scope>NUCLEOTIDE SEQUENCE [LARGE SCALE GENOMIC DNA]</scope>
    <source>
        <strain evidence="3 4">CPCC 202699</strain>
    </source>
</reference>
<name>A0A1H3SVX0_9PSEU</name>
<feature type="domain" description="AMP-dependent synthetase/ligase" evidence="1">
    <location>
        <begin position="12"/>
        <end position="364"/>
    </location>
</feature>
<dbReference type="InterPro" id="IPR000873">
    <property type="entry name" value="AMP-dep_synth/lig_dom"/>
</dbReference>
<dbReference type="Pfam" id="PF13193">
    <property type="entry name" value="AMP-binding_C"/>
    <property type="match status" value="1"/>
</dbReference>
<dbReference type="InterPro" id="IPR042099">
    <property type="entry name" value="ANL_N_sf"/>
</dbReference>
<evidence type="ECO:0000259" key="1">
    <source>
        <dbReference type="Pfam" id="PF00501"/>
    </source>
</evidence>
<dbReference type="PANTHER" id="PTHR43767:SF1">
    <property type="entry name" value="NONRIBOSOMAL PEPTIDE SYNTHASE PES1 (EUROFUNG)-RELATED"/>
    <property type="match status" value="1"/>
</dbReference>
<proteinExistence type="predicted"/>
<dbReference type="Gene3D" id="3.40.50.12780">
    <property type="entry name" value="N-terminal domain of ligase-like"/>
    <property type="match status" value="1"/>
</dbReference>
<sequence length="507" mass="54840">MDHVSTFLDIAVTDPHRTAVIDPEGREVTFSTLAARVNQLTHALRALGLAPGDGVTAIVHNGIPFFELALAAWQSGLYFTPVNYRSSADEIGYIVGNSGAKVVVAEAAIAETCTARLDELGVSPAHRFAIGGAPGWEDYADFGADEPTGTPEDLTMGQSMLYTSGTTGRPKGVRRPLPGGPPVVPAVALASLERMNVHPGTGVHLVTCPLYHAAPGAFSTNSLHLGHTLVVMAKFDAEETLRLIERHGVTETHLVPTMFHRMLQLPDEVRGRYDTSSLRSVMHGAAPCPRGVKERMIEWFGPVVYEYYGASEGMVTVVDSKEWLTEPGTVGRPLPGVTVKVVDEHGEPVPAGEAGTLYYSSAQTKFSYHNDPEKTAANRDGEFITVGDIGYVDAAGRVFLCDRRTDLILTGGVNVYPAEIEGRLLEHPEVADAAVIGEPDPEWGQRVVAIIQPRPGVLPGDDLAERLAAHCREKLAGFKTPRRFEFRDRLPRTESGKMLRRSLRSPS</sequence>
<evidence type="ECO:0000313" key="4">
    <source>
        <dbReference type="Proteomes" id="UP000199515"/>
    </source>
</evidence>
<feature type="domain" description="AMP-binding enzyme C-terminal" evidence="2">
    <location>
        <begin position="419"/>
        <end position="497"/>
    </location>
</feature>
<protein>
    <submittedName>
        <fullName evidence="3">Long-chain acyl-CoA synthetase</fullName>
    </submittedName>
</protein>
<organism evidence="3 4">
    <name type="scientific">Amycolatopsis xylanica</name>
    <dbReference type="NCBI Taxonomy" id="589385"/>
    <lineage>
        <taxon>Bacteria</taxon>
        <taxon>Bacillati</taxon>
        <taxon>Actinomycetota</taxon>
        <taxon>Actinomycetes</taxon>
        <taxon>Pseudonocardiales</taxon>
        <taxon>Pseudonocardiaceae</taxon>
        <taxon>Amycolatopsis</taxon>
    </lineage>
</organism>
<dbReference type="Proteomes" id="UP000199515">
    <property type="component" value="Unassembled WGS sequence"/>
</dbReference>
<dbReference type="SUPFAM" id="SSF56801">
    <property type="entry name" value="Acetyl-CoA synthetase-like"/>
    <property type="match status" value="1"/>
</dbReference>
<gene>
    <name evidence="3" type="ORF">SAMN05421504_1167</name>
</gene>
<dbReference type="PROSITE" id="PS00455">
    <property type="entry name" value="AMP_BINDING"/>
    <property type="match status" value="1"/>
</dbReference>
<keyword evidence="4" id="KW-1185">Reference proteome</keyword>